<evidence type="ECO:0000256" key="7">
    <source>
        <dbReference type="PROSITE-ProRule" id="PRU10141"/>
    </source>
</evidence>
<dbReference type="GO" id="GO:0005634">
    <property type="term" value="C:nucleus"/>
    <property type="evidence" value="ECO:0007669"/>
    <property type="project" value="TreeGrafter"/>
</dbReference>
<keyword evidence="2" id="KW-0808">Transferase</keyword>
<protein>
    <recommendedName>
        <fullName evidence="8">Protein kinase domain-containing protein</fullName>
    </recommendedName>
</protein>
<sequence>MSQWMNIDYGFKEELMRTRERVEELFYFEGAKIGRGTYGLVYKATPKVQSKKYPAKEYALKMIEGQGFSMSACREIALFRELKHQNLICLQRVFLTSEKKVWLLLDYAEHDLWHVIKHHR</sequence>
<dbReference type="GO" id="GO:0005524">
    <property type="term" value="F:ATP binding"/>
    <property type="evidence" value="ECO:0007669"/>
    <property type="project" value="UniProtKB-UniRule"/>
</dbReference>
<dbReference type="PROSITE" id="PS50011">
    <property type="entry name" value="PROTEIN_KINASE_DOM"/>
    <property type="match status" value="1"/>
</dbReference>
<evidence type="ECO:0000256" key="1">
    <source>
        <dbReference type="ARBA" id="ARBA00022527"/>
    </source>
</evidence>
<evidence type="ECO:0000256" key="3">
    <source>
        <dbReference type="ARBA" id="ARBA00022741"/>
    </source>
</evidence>
<evidence type="ECO:0000256" key="6">
    <source>
        <dbReference type="ARBA" id="ARBA00023159"/>
    </source>
</evidence>
<keyword evidence="1" id="KW-0723">Serine/threonine-protein kinase</keyword>
<keyword evidence="10" id="KW-1185">Reference proteome</keyword>
<reference evidence="9" key="1">
    <citation type="submission" date="2020-10" db="EMBL/GenBank/DDBJ databases">
        <authorList>
            <person name="Kikuchi T."/>
        </authorList>
    </citation>
    <scope>NUCLEOTIDE SEQUENCE</scope>
    <source>
        <strain evidence="9">NKZ352</strain>
    </source>
</reference>
<dbReference type="FunFam" id="3.30.200.20:FF:000707">
    <property type="entry name" value="Cyclin dependent kinase 19"/>
    <property type="match status" value="1"/>
</dbReference>
<comment type="caution">
    <text evidence="9">The sequence shown here is derived from an EMBL/GenBank/DDBJ whole genome shotgun (WGS) entry which is preliminary data.</text>
</comment>
<keyword evidence="5 7" id="KW-0067">ATP-binding</keyword>
<dbReference type="InterPro" id="IPR017441">
    <property type="entry name" value="Protein_kinase_ATP_BS"/>
</dbReference>
<name>A0A8S1HTU8_9PELO</name>
<organism evidence="9 10">
    <name type="scientific">Caenorhabditis auriculariae</name>
    <dbReference type="NCBI Taxonomy" id="2777116"/>
    <lineage>
        <taxon>Eukaryota</taxon>
        <taxon>Metazoa</taxon>
        <taxon>Ecdysozoa</taxon>
        <taxon>Nematoda</taxon>
        <taxon>Chromadorea</taxon>
        <taxon>Rhabditida</taxon>
        <taxon>Rhabditina</taxon>
        <taxon>Rhabditomorpha</taxon>
        <taxon>Rhabditoidea</taxon>
        <taxon>Rhabditidae</taxon>
        <taxon>Peloderinae</taxon>
        <taxon>Caenorhabditis</taxon>
    </lineage>
</organism>
<dbReference type="PROSITE" id="PS00107">
    <property type="entry name" value="PROTEIN_KINASE_ATP"/>
    <property type="match status" value="1"/>
</dbReference>
<dbReference type="InterPro" id="IPR050108">
    <property type="entry name" value="CDK"/>
</dbReference>
<feature type="domain" description="Protein kinase" evidence="8">
    <location>
        <begin position="27"/>
        <end position="120"/>
    </location>
</feature>
<dbReference type="Proteomes" id="UP000835052">
    <property type="component" value="Unassembled WGS sequence"/>
</dbReference>
<feature type="non-terminal residue" evidence="9">
    <location>
        <position position="1"/>
    </location>
</feature>
<keyword evidence="6" id="KW-0010">Activator</keyword>
<dbReference type="InterPro" id="IPR000719">
    <property type="entry name" value="Prot_kinase_dom"/>
</dbReference>
<keyword evidence="4" id="KW-0418">Kinase</keyword>
<dbReference type="OrthoDB" id="5829691at2759"/>
<dbReference type="PANTHER" id="PTHR24056">
    <property type="entry name" value="CELL DIVISION PROTEIN KINASE"/>
    <property type="match status" value="1"/>
</dbReference>
<accession>A0A8S1HTU8</accession>
<evidence type="ECO:0000256" key="5">
    <source>
        <dbReference type="ARBA" id="ARBA00022840"/>
    </source>
</evidence>
<evidence type="ECO:0000313" key="10">
    <source>
        <dbReference type="Proteomes" id="UP000835052"/>
    </source>
</evidence>
<evidence type="ECO:0000256" key="2">
    <source>
        <dbReference type="ARBA" id="ARBA00022679"/>
    </source>
</evidence>
<proteinExistence type="predicted"/>
<keyword evidence="3 7" id="KW-0547">Nucleotide-binding</keyword>
<dbReference type="PANTHER" id="PTHR24056:SF495">
    <property type="entry name" value="CYCLIN-DEPENDENT KINASE 8-RELATED"/>
    <property type="match status" value="1"/>
</dbReference>
<dbReference type="InterPro" id="IPR011009">
    <property type="entry name" value="Kinase-like_dom_sf"/>
</dbReference>
<feature type="binding site" evidence="7">
    <location>
        <position position="61"/>
    </location>
    <ligand>
        <name>ATP</name>
        <dbReference type="ChEBI" id="CHEBI:30616"/>
    </ligand>
</feature>
<evidence type="ECO:0000256" key="4">
    <source>
        <dbReference type="ARBA" id="ARBA00022777"/>
    </source>
</evidence>
<dbReference type="Pfam" id="PF00069">
    <property type="entry name" value="Pkinase"/>
    <property type="match status" value="1"/>
</dbReference>
<dbReference type="GO" id="GO:0004674">
    <property type="term" value="F:protein serine/threonine kinase activity"/>
    <property type="evidence" value="ECO:0007669"/>
    <property type="project" value="UniProtKB-KW"/>
</dbReference>
<dbReference type="AlphaFoldDB" id="A0A8S1HTU8"/>
<evidence type="ECO:0000313" key="9">
    <source>
        <dbReference type="EMBL" id="CAD6196475.1"/>
    </source>
</evidence>
<dbReference type="SUPFAM" id="SSF56112">
    <property type="entry name" value="Protein kinase-like (PK-like)"/>
    <property type="match status" value="1"/>
</dbReference>
<dbReference type="EMBL" id="CAJGYM010000073">
    <property type="protein sequence ID" value="CAD6196475.1"/>
    <property type="molecule type" value="Genomic_DNA"/>
</dbReference>
<gene>
    <name evidence="9" type="ORF">CAUJ_LOCUS12389</name>
</gene>
<dbReference type="Gene3D" id="3.30.200.20">
    <property type="entry name" value="Phosphorylase Kinase, domain 1"/>
    <property type="match status" value="1"/>
</dbReference>
<evidence type="ECO:0000259" key="8">
    <source>
        <dbReference type="PROSITE" id="PS50011"/>
    </source>
</evidence>